<dbReference type="Gene3D" id="1.20.120.180">
    <property type="entry name" value="Proteasome activator pa28, C-terminal domain"/>
    <property type="match status" value="1"/>
</dbReference>
<evidence type="ECO:0000259" key="1">
    <source>
        <dbReference type="Pfam" id="PF02252"/>
    </source>
</evidence>
<sequence length="107" mass="12708">MDIDKNNMIFTELYTNIKQQVEKSLTNLIEHVYEIENLNKKKIINIENSNLSNNYLYLIIQSVQNYLHDFIEIVEHLTVWLELEIPSYNDTNDFCIATQNEILDEIA</sequence>
<protein>
    <recommendedName>
        <fullName evidence="1">Proteasome activator PA28 C-terminal domain-containing protein</fullName>
    </recommendedName>
</protein>
<dbReference type="Proteomes" id="UP000663864">
    <property type="component" value="Unassembled WGS sequence"/>
</dbReference>
<name>A0A815EKC7_9BILA</name>
<dbReference type="AlphaFoldDB" id="A0A815EKC7"/>
<organism evidence="2 3">
    <name type="scientific">Rotaria sordida</name>
    <dbReference type="NCBI Taxonomy" id="392033"/>
    <lineage>
        <taxon>Eukaryota</taxon>
        <taxon>Metazoa</taxon>
        <taxon>Spiralia</taxon>
        <taxon>Gnathifera</taxon>
        <taxon>Rotifera</taxon>
        <taxon>Eurotatoria</taxon>
        <taxon>Bdelloidea</taxon>
        <taxon>Philodinida</taxon>
        <taxon>Philodinidae</taxon>
        <taxon>Rotaria</taxon>
    </lineage>
</organism>
<dbReference type="InterPro" id="IPR036252">
    <property type="entry name" value="Proteasome_activ_sf"/>
</dbReference>
<dbReference type="InterPro" id="IPR036997">
    <property type="entry name" value="PA28_C_sf"/>
</dbReference>
<gene>
    <name evidence="2" type="ORF">ZHD862_LOCUS28750</name>
</gene>
<dbReference type="Pfam" id="PF02252">
    <property type="entry name" value="PA28_C"/>
    <property type="match status" value="1"/>
</dbReference>
<accession>A0A815EKC7</accession>
<dbReference type="EMBL" id="CAJNOT010002440">
    <property type="protein sequence ID" value="CAF1315971.1"/>
    <property type="molecule type" value="Genomic_DNA"/>
</dbReference>
<dbReference type="SUPFAM" id="SSF47216">
    <property type="entry name" value="Proteasome activator"/>
    <property type="match status" value="1"/>
</dbReference>
<feature type="domain" description="Proteasome activator PA28 C-terminal" evidence="1">
    <location>
        <begin position="52"/>
        <end position="106"/>
    </location>
</feature>
<comment type="caution">
    <text evidence="2">The sequence shown here is derived from an EMBL/GenBank/DDBJ whole genome shotgun (WGS) entry which is preliminary data.</text>
</comment>
<dbReference type="InterPro" id="IPR003186">
    <property type="entry name" value="PA28_C"/>
</dbReference>
<reference evidence="2" key="1">
    <citation type="submission" date="2021-02" db="EMBL/GenBank/DDBJ databases">
        <authorList>
            <person name="Nowell W R."/>
        </authorList>
    </citation>
    <scope>NUCLEOTIDE SEQUENCE</scope>
</reference>
<evidence type="ECO:0000313" key="3">
    <source>
        <dbReference type="Proteomes" id="UP000663864"/>
    </source>
</evidence>
<evidence type="ECO:0000313" key="2">
    <source>
        <dbReference type="EMBL" id="CAF1315971.1"/>
    </source>
</evidence>
<dbReference type="GO" id="GO:0008537">
    <property type="term" value="C:proteasome activator complex"/>
    <property type="evidence" value="ECO:0007669"/>
    <property type="project" value="InterPro"/>
</dbReference>
<proteinExistence type="predicted"/>